<accession>A0AA35R2J6</accession>
<keyword evidence="1 5" id="KW-0732">Signal</keyword>
<feature type="signal peptide" evidence="5">
    <location>
        <begin position="1"/>
        <end position="36"/>
    </location>
</feature>
<comment type="caution">
    <text evidence="7">The sequence shown here is derived from an EMBL/GenBank/DDBJ whole genome shotgun (WGS) entry which is preliminary data.</text>
</comment>
<dbReference type="InterPro" id="IPR003599">
    <property type="entry name" value="Ig_sub"/>
</dbReference>
<dbReference type="SMART" id="SM00408">
    <property type="entry name" value="IGc2"/>
    <property type="match status" value="1"/>
</dbReference>
<dbReference type="PANTHER" id="PTHR12231:SF253">
    <property type="entry name" value="DPR-INTERACTING PROTEIN ETA, ISOFORM B-RELATED"/>
    <property type="match status" value="1"/>
</dbReference>
<feature type="domain" description="Ig-like" evidence="6">
    <location>
        <begin position="156"/>
        <end position="235"/>
    </location>
</feature>
<evidence type="ECO:0000256" key="1">
    <source>
        <dbReference type="ARBA" id="ARBA00022729"/>
    </source>
</evidence>
<reference evidence="7" key="1">
    <citation type="submission" date="2023-03" db="EMBL/GenBank/DDBJ databases">
        <authorList>
            <person name="Steffen K."/>
            <person name="Cardenas P."/>
        </authorList>
    </citation>
    <scope>NUCLEOTIDE SEQUENCE</scope>
</reference>
<feature type="chain" id="PRO_5041371512" evidence="5">
    <location>
        <begin position="37"/>
        <end position="460"/>
    </location>
</feature>
<dbReference type="AlphaFoldDB" id="A0AA35R2J6"/>
<gene>
    <name evidence="7" type="ORF">GBAR_LOCUS3187</name>
</gene>
<dbReference type="InterPro" id="IPR013783">
    <property type="entry name" value="Ig-like_fold"/>
</dbReference>
<dbReference type="Gene3D" id="2.60.40.10">
    <property type="entry name" value="Immunoglobulins"/>
    <property type="match status" value="1"/>
</dbReference>
<keyword evidence="3" id="KW-1015">Disulfide bond</keyword>
<name>A0AA35R2J6_GEOBA</name>
<sequence>MGMAWGCRFCQSAAGAFLHALLVLLYASLQPEPVDAACASSAPLYYTGNNFAIKQMRVRLIDNSDLEECSFQVWGVATVLVGGANSGNQFYWLDCFHSSLETTWLRVDPGGSVDNTDVSGGTRISFTATSSNHLGLYACMASGGAMEYLNITDEVPGLIPVESSVEAFSGDTVTLSTYISTTNGLLTYVQWKDPSGDTVLEYPAPGEEVNALPSDLVISDASLEESGTYNVTVQSREGLNFRGHTLIFLSVLVPSNITGPPPSELTVDEWEETRLVCEARGSPPLTITWSREGSMLPIDSGIQTSSPYSNEDGTVTVTSTLTITGSRYRDRGRYSCSAYNTLTTISHTDTAESTLNINPMIRIESEDLTSNVVLASFGTSLTIQCFGSGNLVWTTPPNQTVFTSYDPSRNLLTLSIPNFITPARYTCSSDLVAGLEKTILIITDGMVLANVAVFCTCLCS</sequence>
<protein>
    <submittedName>
        <fullName evidence="7">Hemicentin-2</fullName>
    </submittedName>
</protein>
<evidence type="ECO:0000313" key="8">
    <source>
        <dbReference type="Proteomes" id="UP001174909"/>
    </source>
</evidence>
<evidence type="ECO:0000256" key="3">
    <source>
        <dbReference type="ARBA" id="ARBA00023157"/>
    </source>
</evidence>
<organism evidence="7 8">
    <name type="scientific">Geodia barretti</name>
    <name type="common">Barrett's horny sponge</name>
    <dbReference type="NCBI Taxonomy" id="519541"/>
    <lineage>
        <taxon>Eukaryota</taxon>
        <taxon>Metazoa</taxon>
        <taxon>Porifera</taxon>
        <taxon>Demospongiae</taxon>
        <taxon>Heteroscleromorpha</taxon>
        <taxon>Tetractinellida</taxon>
        <taxon>Astrophorina</taxon>
        <taxon>Geodiidae</taxon>
        <taxon>Geodia</taxon>
    </lineage>
</organism>
<dbReference type="Proteomes" id="UP001174909">
    <property type="component" value="Unassembled WGS sequence"/>
</dbReference>
<evidence type="ECO:0000259" key="6">
    <source>
        <dbReference type="PROSITE" id="PS50835"/>
    </source>
</evidence>
<dbReference type="Pfam" id="PF13927">
    <property type="entry name" value="Ig_3"/>
    <property type="match status" value="1"/>
</dbReference>
<proteinExistence type="predicted"/>
<evidence type="ECO:0000256" key="5">
    <source>
        <dbReference type="SAM" id="SignalP"/>
    </source>
</evidence>
<dbReference type="InterPro" id="IPR003598">
    <property type="entry name" value="Ig_sub2"/>
</dbReference>
<dbReference type="PROSITE" id="PS50835">
    <property type="entry name" value="IG_LIKE"/>
    <property type="match status" value="2"/>
</dbReference>
<evidence type="ECO:0000313" key="7">
    <source>
        <dbReference type="EMBL" id="CAI8001417.1"/>
    </source>
</evidence>
<evidence type="ECO:0000256" key="4">
    <source>
        <dbReference type="ARBA" id="ARBA00023319"/>
    </source>
</evidence>
<feature type="domain" description="Ig-like" evidence="6">
    <location>
        <begin position="254"/>
        <end position="356"/>
    </location>
</feature>
<dbReference type="CDD" id="cd00098">
    <property type="entry name" value="IgC1"/>
    <property type="match status" value="1"/>
</dbReference>
<dbReference type="InterPro" id="IPR007110">
    <property type="entry name" value="Ig-like_dom"/>
</dbReference>
<dbReference type="EMBL" id="CASHTH010000438">
    <property type="protein sequence ID" value="CAI8001417.1"/>
    <property type="molecule type" value="Genomic_DNA"/>
</dbReference>
<dbReference type="InterPro" id="IPR051170">
    <property type="entry name" value="Neural/epithelial_adhesion"/>
</dbReference>
<keyword evidence="2" id="KW-0677">Repeat</keyword>
<dbReference type="SMART" id="SM00409">
    <property type="entry name" value="IG"/>
    <property type="match status" value="3"/>
</dbReference>
<keyword evidence="4" id="KW-0393">Immunoglobulin domain</keyword>
<evidence type="ECO:0000256" key="2">
    <source>
        <dbReference type="ARBA" id="ARBA00022737"/>
    </source>
</evidence>
<dbReference type="InterPro" id="IPR036179">
    <property type="entry name" value="Ig-like_dom_sf"/>
</dbReference>
<dbReference type="SUPFAM" id="SSF48726">
    <property type="entry name" value="Immunoglobulin"/>
    <property type="match status" value="2"/>
</dbReference>
<keyword evidence="8" id="KW-1185">Reference proteome</keyword>
<dbReference type="PANTHER" id="PTHR12231">
    <property type="entry name" value="CTX-RELATED TYPE I TRANSMEMBRANE PROTEIN"/>
    <property type="match status" value="1"/>
</dbReference>